<comment type="caution">
    <text evidence="1">The sequence shown here is derived from an EMBL/GenBank/DDBJ whole genome shotgun (WGS) entry which is preliminary data.</text>
</comment>
<sequence length="722" mass="81310">MLCRSLTSTAGEHTNTLFKSQSPSSASLPKIGTKLNHPASLPQPPHPHRTPMECLPVPPAMPCSALTRSRVRLPRVVRGIEPVTAPFEGRSKLEMKPVRKVLDDSVIEPVSVADFIERSKEIVRPDGGPARWFSPLEAGSRTAGSPLLLYLPGIDGTGLGLIQHHQRLGKMFDIWCLHIPVADRMPFEGLVEYVEKTAKTEHSHFPNKPIYLVGESLGACIALAVATRNPNIDFILILANPGTSFNNSQMESLLSILDVVPEPFHAAIPNLLKLLTGSPYMMTSGYVENQPFIPEVVKELSESLADALNYFSFLVNTFPKESLLWRLKMLKLASFFVNSRLHAIETQILILASGRDQLLPSRVEAERLCKALPNVRVRHFTDNSHTILLERGIDLVTIIKGAGYYRCSGNIDYVKDYRMPTPPEFQKAFQNYRWVDDLADPVMFSTLENGKMVRGLEGIPCEGPAVLVGYHMLMGFDLGSLVSRFLTEKNILLRGIAHPFMFNRASELLMPDSSSFDGMRLMGAVPASSINFYKLLLRKEFVLLFPGGAREALHRKGEQYKLFWPEQSEFVRMAAKFGATIIPFGAVGEDDILEVILDYNDLINIPYMDALHKRINMDDVRMRADYTGEVAHQELYLPGLLPKFPGRVYFLFGKPIETRGREAELRDRKKAYQLYMHVKSEVKNCISYLLEKREKDPYRNLLPRLLYKATHGFTAQVPTFQL</sequence>
<evidence type="ECO:0000313" key="1">
    <source>
        <dbReference type="EMBL" id="KAH7686720.1"/>
    </source>
</evidence>
<evidence type="ECO:0000313" key="2">
    <source>
        <dbReference type="Proteomes" id="UP000827976"/>
    </source>
</evidence>
<keyword evidence="1" id="KW-0808">Transferase</keyword>
<reference evidence="2" key="1">
    <citation type="journal article" date="2022" name="Nat. Commun.">
        <title>Chromosome evolution and the genetic basis of agronomically important traits in greater yam.</title>
        <authorList>
            <person name="Bredeson J.V."/>
            <person name="Lyons J.B."/>
            <person name="Oniyinde I.O."/>
            <person name="Okereke N.R."/>
            <person name="Kolade O."/>
            <person name="Nnabue I."/>
            <person name="Nwadili C.O."/>
            <person name="Hribova E."/>
            <person name="Parker M."/>
            <person name="Nwogha J."/>
            <person name="Shu S."/>
            <person name="Carlson J."/>
            <person name="Kariba R."/>
            <person name="Muthemba S."/>
            <person name="Knop K."/>
            <person name="Barton G.J."/>
            <person name="Sherwood A.V."/>
            <person name="Lopez-Montes A."/>
            <person name="Asiedu R."/>
            <person name="Jamnadass R."/>
            <person name="Muchugi A."/>
            <person name="Goodstein D."/>
            <person name="Egesi C.N."/>
            <person name="Featherston J."/>
            <person name="Asfaw A."/>
            <person name="Simpson G.G."/>
            <person name="Dolezel J."/>
            <person name="Hendre P.S."/>
            <person name="Van Deynze A."/>
            <person name="Kumar P.L."/>
            <person name="Obidiegwu J.E."/>
            <person name="Bhattacharjee R."/>
            <person name="Rokhsar D.S."/>
        </authorList>
    </citation>
    <scope>NUCLEOTIDE SEQUENCE [LARGE SCALE GENOMIC DNA]</scope>
    <source>
        <strain evidence="2">cv. TDa95/00328</strain>
    </source>
</reference>
<keyword evidence="2" id="KW-1185">Reference proteome</keyword>
<keyword evidence="1" id="KW-0012">Acyltransferase</keyword>
<dbReference type="EMBL" id="CM037014">
    <property type="protein sequence ID" value="KAH7686720.1"/>
    <property type="molecule type" value="Genomic_DNA"/>
</dbReference>
<proteinExistence type="predicted"/>
<protein>
    <submittedName>
        <fullName evidence="1">Diacylglycerol acyltransferase protein</fullName>
    </submittedName>
</protein>
<gene>
    <name evidence="1" type="ORF">IHE45_04G122900</name>
</gene>
<name>A0ACB7WFY2_DIOAL</name>
<organism evidence="1 2">
    <name type="scientific">Dioscorea alata</name>
    <name type="common">Purple yam</name>
    <dbReference type="NCBI Taxonomy" id="55571"/>
    <lineage>
        <taxon>Eukaryota</taxon>
        <taxon>Viridiplantae</taxon>
        <taxon>Streptophyta</taxon>
        <taxon>Embryophyta</taxon>
        <taxon>Tracheophyta</taxon>
        <taxon>Spermatophyta</taxon>
        <taxon>Magnoliopsida</taxon>
        <taxon>Liliopsida</taxon>
        <taxon>Dioscoreales</taxon>
        <taxon>Dioscoreaceae</taxon>
        <taxon>Dioscorea</taxon>
    </lineage>
</organism>
<dbReference type="Proteomes" id="UP000827976">
    <property type="component" value="Chromosome 4"/>
</dbReference>
<accession>A0ACB7WFY2</accession>